<feature type="domain" description="Response regulatory" evidence="5">
    <location>
        <begin position="3"/>
        <end position="118"/>
    </location>
</feature>
<dbReference type="InterPro" id="IPR001789">
    <property type="entry name" value="Sig_transdc_resp-reg_receiver"/>
</dbReference>
<dbReference type="GO" id="GO:0003677">
    <property type="term" value="F:DNA binding"/>
    <property type="evidence" value="ECO:0007669"/>
    <property type="project" value="UniProtKB-KW"/>
</dbReference>
<keyword evidence="2 6" id="KW-0238">DNA-binding</keyword>
<dbReference type="PRINTS" id="PR00038">
    <property type="entry name" value="HTHLUXR"/>
</dbReference>
<dbReference type="GO" id="GO:0000160">
    <property type="term" value="P:phosphorelay signal transduction system"/>
    <property type="evidence" value="ECO:0007669"/>
    <property type="project" value="InterPro"/>
</dbReference>
<protein>
    <submittedName>
        <fullName evidence="6">DNA-binding response regulator</fullName>
    </submittedName>
</protein>
<dbReference type="Proteomes" id="UP000632858">
    <property type="component" value="Unassembled WGS sequence"/>
</dbReference>
<dbReference type="CDD" id="cd17535">
    <property type="entry name" value="REC_NarL-like"/>
    <property type="match status" value="1"/>
</dbReference>
<reference evidence="6" key="1">
    <citation type="journal article" date="2014" name="Int. J. Syst. Evol. Microbiol.">
        <title>Complete genome sequence of Corynebacterium casei LMG S-19264T (=DSM 44701T), isolated from a smear-ripened cheese.</title>
        <authorList>
            <consortium name="US DOE Joint Genome Institute (JGI-PGF)"/>
            <person name="Walter F."/>
            <person name="Albersmeier A."/>
            <person name="Kalinowski J."/>
            <person name="Ruckert C."/>
        </authorList>
    </citation>
    <scope>NUCLEOTIDE SEQUENCE</scope>
    <source>
        <strain evidence="6">CGMCC 1.12726</strain>
    </source>
</reference>
<dbReference type="CDD" id="cd06170">
    <property type="entry name" value="LuxR_C_like"/>
    <property type="match status" value="1"/>
</dbReference>
<dbReference type="SUPFAM" id="SSF52172">
    <property type="entry name" value="CheY-like"/>
    <property type="match status" value="1"/>
</dbReference>
<evidence type="ECO:0000256" key="1">
    <source>
        <dbReference type="ARBA" id="ARBA00022553"/>
    </source>
</evidence>
<comment type="caution">
    <text evidence="6">The sequence shown here is derived from an EMBL/GenBank/DDBJ whole genome shotgun (WGS) entry which is preliminary data.</text>
</comment>
<dbReference type="SMART" id="SM00448">
    <property type="entry name" value="REC"/>
    <property type="match status" value="1"/>
</dbReference>
<proteinExistence type="predicted"/>
<evidence type="ECO:0000313" key="7">
    <source>
        <dbReference type="Proteomes" id="UP000632858"/>
    </source>
</evidence>
<evidence type="ECO:0000313" key="6">
    <source>
        <dbReference type="EMBL" id="GGF94073.1"/>
    </source>
</evidence>
<reference evidence="6" key="2">
    <citation type="submission" date="2020-09" db="EMBL/GenBank/DDBJ databases">
        <authorList>
            <person name="Sun Q."/>
            <person name="Zhou Y."/>
        </authorList>
    </citation>
    <scope>NUCLEOTIDE SEQUENCE</scope>
    <source>
        <strain evidence="6">CGMCC 1.12726</strain>
    </source>
</reference>
<dbReference type="InterPro" id="IPR016032">
    <property type="entry name" value="Sig_transdc_resp-reg_C-effctor"/>
</dbReference>
<dbReference type="PANTHER" id="PTHR45566">
    <property type="entry name" value="HTH-TYPE TRANSCRIPTIONAL REGULATOR YHJB-RELATED"/>
    <property type="match status" value="1"/>
</dbReference>
<evidence type="ECO:0000259" key="5">
    <source>
        <dbReference type="PROSITE" id="PS50110"/>
    </source>
</evidence>
<name>A0A917CNM5_9GAMM</name>
<keyword evidence="1 3" id="KW-0597">Phosphoprotein</keyword>
<dbReference type="SMART" id="SM00421">
    <property type="entry name" value="HTH_LUXR"/>
    <property type="match status" value="1"/>
</dbReference>
<dbReference type="Pfam" id="PF00072">
    <property type="entry name" value="Response_reg"/>
    <property type="match status" value="1"/>
</dbReference>
<dbReference type="InterPro" id="IPR051015">
    <property type="entry name" value="EvgA-like"/>
</dbReference>
<dbReference type="Gene3D" id="3.40.50.2300">
    <property type="match status" value="1"/>
</dbReference>
<dbReference type="AlphaFoldDB" id="A0A917CNM5"/>
<evidence type="ECO:0000256" key="2">
    <source>
        <dbReference type="ARBA" id="ARBA00023125"/>
    </source>
</evidence>
<dbReference type="InterPro" id="IPR000792">
    <property type="entry name" value="Tscrpt_reg_LuxR_C"/>
</dbReference>
<dbReference type="PANTHER" id="PTHR45566:SF2">
    <property type="entry name" value="NARL SUBFAMILY"/>
    <property type="match status" value="1"/>
</dbReference>
<dbReference type="Pfam" id="PF00196">
    <property type="entry name" value="GerE"/>
    <property type="match status" value="1"/>
</dbReference>
<gene>
    <name evidence="6" type="ORF">GCM10010960_14790</name>
</gene>
<sequence>MSLITLLEDHSIVRDGLRYLLEQEGHRIEAEFGDPDDLFRRIGELRSDILITDLDFANYKFTAILEHPARITERFRTIVLSMHTGPNVVRQAIRQGIAAYVSKGRGAQELLSAVQAVERGQPYFCDEARKAADSHSPHITPREREVLELLVAGLSPKDVAKKLGISDKTVYVHRIKLLQKFKARSVFELQSRARELGI</sequence>
<dbReference type="PROSITE" id="PS50110">
    <property type="entry name" value="RESPONSE_REGULATORY"/>
    <property type="match status" value="1"/>
</dbReference>
<evidence type="ECO:0000256" key="3">
    <source>
        <dbReference type="PROSITE-ProRule" id="PRU00169"/>
    </source>
</evidence>
<dbReference type="GO" id="GO:0006355">
    <property type="term" value="P:regulation of DNA-templated transcription"/>
    <property type="evidence" value="ECO:0007669"/>
    <property type="project" value="InterPro"/>
</dbReference>
<accession>A0A917CNM5</accession>
<feature type="modified residue" description="4-aspartylphosphate" evidence="3">
    <location>
        <position position="53"/>
    </location>
</feature>
<dbReference type="EMBL" id="BMFO01000003">
    <property type="protein sequence ID" value="GGF94073.1"/>
    <property type="molecule type" value="Genomic_DNA"/>
</dbReference>
<organism evidence="6 7">
    <name type="scientific">Arenimonas maotaiensis</name>
    <dbReference type="NCBI Taxonomy" id="1446479"/>
    <lineage>
        <taxon>Bacteria</taxon>
        <taxon>Pseudomonadati</taxon>
        <taxon>Pseudomonadota</taxon>
        <taxon>Gammaproteobacteria</taxon>
        <taxon>Lysobacterales</taxon>
        <taxon>Lysobacteraceae</taxon>
        <taxon>Arenimonas</taxon>
    </lineage>
</organism>
<dbReference type="PROSITE" id="PS50043">
    <property type="entry name" value="HTH_LUXR_2"/>
    <property type="match status" value="1"/>
</dbReference>
<evidence type="ECO:0000259" key="4">
    <source>
        <dbReference type="PROSITE" id="PS50043"/>
    </source>
</evidence>
<dbReference type="InterPro" id="IPR011006">
    <property type="entry name" value="CheY-like_superfamily"/>
</dbReference>
<dbReference type="InterPro" id="IPR058245">
    <property type="entry name" value="NreC/VraR/RcsB-like_REC"/>
</dbReference>
<feature type="domain" description="HTH luxR-type" evidence="4">
    <location>
        <begin position="132"/>
        <end position="197"/>
    </location>
</feature>
<keyword evidence="7" id="KW-1185">Reference proteome</keyword>
<dbReference type="RefSeq" id="WP_188449489.1">
    <property type="nucleotide sequence ID" value="NZ_BMFO01000003.1"/>
</dbReference>
<dbReference type="SUPFAM" id="SSF46894">
    <property type="entry name" value="C-terminal effector domain of the bipartite response regulators"/>
    <property type="match status" value="1"/>
</dbReference>